<dbReference type="Pfam" id="PF00560">
    <property type="entry name" value="LRR_1"/>
    <property type="match status" value="2"/>
</dbReference>
<feature type="chain" id="PRO_5044842350" evidence="6">
    <location>
        <begin position="28"/>
        <end position="118"/>
    </location>
</feature>
<dbReference type="InterPro" id="IPR001611">
    <property type="entry name" value="Leu-rich_rpt"/>
</dbReference>
<dbReference type="InterPro" id="IPR051716">
    <property type="entry name" value="Plant_RL_S/T_kinase"/>
</dbReference>
<keyword evidence="7" id="KW-0418">Kinase</keyword>
<keyword evidence="2" id="KW-0433">Leucine-rich repeat</keyword>
<evidence type="ECO:0000256" key="6">
    <source>
        <dbReference type="SAM" id="SignalP"/>
    </source>
</evidence>
<sequence length="118" mass="13208">MSMMMTMIKSWSLLCAVLQLCYNQLTGSIPTQWALKKLNALAQQSNQLTGAIPASLGEMGVLMRLDLSFNRLFGSIPTKLADAPLLEVLNIRNNTLSGNVPLGNLSFIQSMRYFRHWF</sequence>
<evidence type="ECO:0000256" key="3">
    <source>
        <dbReference type="ARBA" id="ARBA00022729"/>
    </source>
</evidence>
<keyword evidence="4" id="KW-0677">Repeat</keyword>
<dbReference type="Gene3D" id="3.80.10.10">
    <property type="entry name" value="Ribonuclease Inhibitor"/>
    <property type="match status" value="1"/>
</dbReference>
<organism evidence="7 8">
    <name type="scientific">Forsythia ovata</name>
    <dbReference type="NCBI Taxonomy" id="205694"/>
    <lineage>
        <taxon>Eukaryota</taxon>
        <taxon>Viridiplantae</taxon>
        <taxon>Streptophyta</taxon>
        <taxon>Embryophyta</taxon>
        <taxon>Tracheophyta</taxon>
        <taxon>Spermatophyta</taxon>
        <taxon>Magnoliopsida</taxon>
        <taxon>eudicotyledons</taxon>
        <taxon>Gunneridae</taxon>
        <taxon>Pentapetalae</taxon>
        <taxon>asterids</taxon>
        <taxon>lamiids</taxon>
        <taxon>Lamiales</taxon>
        <taxon>Oleaceae</taxon>
        <taxon>Forsythieae</taxon>
        <taxon>Forsythia</taxon>
    </lineage>
</organism>
<keyword evidence="7" id="KW-0808">Transferase</keyword>
<evidence type="ECO:0000313" key="8">
    <source>
        <dbReference type="Proteomes" id="UP001604277"/>
    </source>
</evidence>
<comment type="subcellular location">
    <subcellularLocation>
        <location evidence="1">Membrane</location>
        <topology evidence="1">Single-pass type I membrane protein</topology>
    </subcellularLocation>
</comment>
<keyword evidence="3 6" id="KW-0732">Signal</keyword>
<protein>
    <submittedName>
        <fullName evidence="7">Leucine-rich repeat protein kinase family protein</fullName>
    </submittedName>
</protein>
<evidence type="ECO:0000256" key="5">
    <source>
        <dbReference type="ARBA" id="ARBA00023170"/>
    </source>
</evidence>
<evidence type="ECO:0000256" key="4">
    <source>
        <dbReference type="ARBA" id="ARBA00022737"/>
    </source>
</evidence>
<dbReference type="AlphaFoldDB" id="A0ABD1X384"/>
<dbReference type="PANTHER" id="PTHR48053">
    <property type="entry name" value="LEUCINE RICH REPEAT FAMILY PROTEIN, EXPRESSED"/>
    <property type="match status" value="1"/>
</dbReference>
<dbReference type="SUPFAM" id="SSF52058">
    <property type="entry name" value="L domain-like"/>
    <property type="match status" value="1"/>
</dbReference>
<dbReference type="GO" id="GO:0016020">
    <property type="term" value="C:membrane"/>
    <property type="evidence" value="ECO:0007669"/>
    <property type="project" value="UniProtKB-SubCell"/>
</dbReference>
<keyword evidence="8" id="KW-1185">Reference proteome</keyword>
<dbReference type="EMBL" id="JBFOLJ010000002">
    <property type="protein sequence ID" value="KAL2554975.1"/>
    <property type="molecule type" value="Genomic_DNA"/>
</dbReference>
<comment type="caution">
    <text evidence="7">The sequence shown here is derived from an EMBL/GenBank/DDBJ whole genome shotgun (WGS) entry which is preliminary data.</text>
</comment>
<feature type="signal peptide" evidence="6">
    <location>
        <begin position="1"/>
        <end position="27"/>
    </location>
</feature>
<accession>A0ABD1X384</accession>
<dbReference type="GO" id="GO:0016301">
    <property type="term" value="F:kinase activity"/>
    <property type="evidence" value="ECO:0007669"/>
    <property type="project" value="UniProtKB-KW"/>
</dbReference>
<dbReference type="InterPro" id="IPR032675">
    <property type="entry name" value="LRR_dom_sf"/>
</dbReference>
<dbReference type="Proteomes" id="UP001604277">
    <property type="component" value="Unassembled WGS sequence"/>
</dbReference>
<gene>
    <name evidence="7" type="ORF">Fot_08594</name>
</gene>
<name>A0ABD1X384_9LAMI</name>
<evidence type="ECO:0000256" key="1">
    <source>
        <dbReference type="ARBA" id="ARBA00004479"/>
    </source>
</evidence>
<dbReference type="PANTHER" id="PTHR48053:SF164">
    <property type="entry name" value="LEUCINE-RICH REPEAT-CONTAINING N-TERMINAL PLANT-TYPE DOMAIN-CONTAINING PROTEIN"/>
    <property type="match status" value="1"/>
</dbReference>
<evidence type="ECO:0000256" key="2">
    <source>
        <dbReference type="ARBA" id="ARBA00022614"/>
    </source>
</evidence>
<evidence type="ECO:0000313" key="7">
    <source>
        <dbReference type="EMBL" id="KAL2554975.1"/>
    </source>
</evidence>
<proteinExistence type="predicted"/>
<dbReference type="FunFam" id="3.80.10.10:FF:000383">
    <property type="entry name" value="Leucine-rich repeat receptor protein kinase EMS1"/>
    <property type="match status" value="1"/>
</dbReference>
<keyword evidence="5" id="KW-0675">Receptor</keyword>
<reference evidence="8" key="1">
    <citation type="submission" date="2024-07" db="EMBL/GenBank/DDBJ databases">
        <title>Two chromosome-level genome assemblies of Korean endemic species Abeliophyllum distichum and Forsythia ovata (Oleaceae).</title>
        <authorList>
            <person name="Jang H."/>
        </authorList>
    </citation>
    <scope>NUCLEOTIDE SEQUENCE [LARGE SCALE GENOMIC DNA]</scope>
</reference>